<dbReference type="Proteomes" id="UP000030700">
    <property type="component" value="Unassembled WGS sequence"/>
</dbReference>
<evidence type="ECO:0000313" key="7">
    <source>
        <dbReference type="Proteomes" id="UP000030700"/>
    </source>
</evidence>
<dbReference type="InterPro" id="IPR050445">
    <property type="entry name" value="Bact_polysacc_biosynth/exp"/>
</dbReference>
<accession>A0A0S6W054</accession>
<reference evidence="6" key="1">
    <citation type="journal article" date="2015" name="PeerJ">
        <title>First genomic representation of candidate bacterial phylum KSB3 points to enhanced environmental sensing as a trigger of wastewater bulking.</title>
        <authorList>
            <person name="Sekiguchi Y."/>
            <person name="Ohashi A."/>
            <person name="Parks D.H."/>
            <person name="Yamauchi T."/>
            <person name="Tyson G.W."/>
            <person name="Hugenholtz P."/>
        </authorList>
    </citation>
    <scope>NUCLEOTIDE SEQUENCE [LARGE SCALE GENOMIC DNA]</scope>
</reference>
<protein>
    <submittedName>
        <fullName evidence="6">Capsular polysaccharide biosynthesis protein</fullName>
    </submittedName>
</protein>
<dbReference type="STRING" id="1499966.U14_04243"/>
<proteinExistence type="predicted"/>
<dbReference type="AlphaFoldDB" id="A0A0S6W054"/>
<evidence type="ECO:0000256" key="2">
    <source>
        <dbReference type="ARBA" id="ARBA00022840"/>
    </source>
</evidence>
<evidence type="ECO:0000256" key="5">
    <source>
        <dbReference type="SAM" id="Phobius"/>
    </source>
</evidence>
<dbReference type="InterPro" id="IPR027417">
    <property type="entry name" value="P-loop_NTPase"/>
</dbReference>
<gene>
    <name evidence="6" type="ORF">U14_04243</name>
</gene>
<keyword evidence="7" id="KW-1185">Reference proteome</keyword>
<feature type="compositionally biased region" description="Polar residues" evidence="4">
    <location>
        <begin position="562"/>
        <end position="579"/>
    </location>
</feature>
<dbReference type="InterPro" id="IPR005702">
    <property type="entry name" value="Wzc-like_C"/>
</dbReference>
<feature type="transmembrane region" description="Helical" evidence="5">
    <location>
        <begin position="468"/>
        <end position="492"/>
    </location>
</feature>
<keyword evidence="2" id="KW-0067">ATP-binding</keyword>
<feature type="coiled-coil region" evidence="3">
    <location>
        <begin position="332"/>
        <end position="394"/>
    </location>
</feature>
<dbReference type="Gene3D" id="3.40.50.300">
    <property type="entry name" value="P-loop containing nucleotide triphosphate hydrolases"/>
    <property type="match status" value="1"/>
</dbReference>
<organism evidence="6">
    <name type="scientific">Candidatus Moduliflexus flocculans</name>
    <dbReference type="NCBI Taxonomy" id="1499966"/>
    <lineage>
        <taxon>Bacteria</taxon>
        <taxon>Candidatus Moduliflexota</taxon>
        <taxon>Candidatus Moduliflexia</taxon>
        <taxon>Candidatus Moduliflexales</taxon>
        <taxon>Candidatus Moduliflexaceae</taxon>
    </lineage>
</organism>
<dbReference type="SUPFAM" id="SSF52540">
    <property type="entry name" value="P-loop containing nucleoside triphosphate hydrolases"/>
    <property type="match status" value="1"/>
</dbReference>
<evidence type="ECO:0000256" key="3">
    <source>
        <dbReference type="SAM" id="Coils"/>
    </source>
</evidence>
<feature type="transmembrane region" description="Helical" evidence="5">
    <location>
        <begin position="20"/>
        <end position="39"/>
    </location>
</feature>
<evidence type="ECO:0000313" key="6">
    <source>
        <dbReference type="EMBL" id="GAK52984.1"/>
    </source>
</evidence>
<sequence length="861" mass="97392">MAAKQFPIDLNVLNVIAHRYRWLLVTLTLISVGVSSVIVKSMVDVYSASIIIFVDPENVLGGIAEGVAVSTTLNDQLNTLRPLILSDDFIEPFVIQELDIRLSDVYTPPLRLRFMTTVLTGVDEVKDIVKRIFGFPIYKLTQEQKQAQERLQLISILKKQIVLTQSQGRLLTIGYNGPNATACKKIVEIVSNKCRDLLLRGKNQETRDALRYIESQYNTATQTLDDLERELANMRVEQFDKGPEAKIALLQQRQAALDTIRILTQESELTNSKKQELELAKAKRQTVLRQDSDIVAKLAEQSRNQDAISLEESKKRLNELLERGFTQEWPEVKKYQARIAELESSLKTQVEKDPESEEKIFLADPIYNEYYRQIKQIESDQASTNLQIQKLQTNIGIYEEKLRAMPEVEKSFAEITRKIELHEDLQKDLAKRRETARATMELEKSRVETRIRVLSRSNPNEPIGISPIIIMLAICLIGPGIGGGIVFLAYYLNSSVKNQDDVQTEYNLPVIAMIPNTNFKRESKKYRTWQKQAMKRLGRLPSQVKLTLPFSKRQVAVSFNHQPVETPSQEALTQASSSKGLPARPSNDAFAEFAEDIHNNHDEPVEIELFNYTIKRMPTPPTASIESRLMVTMLTNPESQAAEEYRRLCFNVEWGLKETLSGPCRTILVTSALPNEGKTLTAINLASTLARNHKVLLLDANFRKPSIHRAFGLEPGPGISDMLEHQLCPSVYFSPESPNLNILPAGIGGWHPADLLSSKPMTQFLESIKGSSYFEYAVLDVPPVSLIPDSSIIASKVDGIVWVIEELHTDKDVVRSALERITNPAILGVVLNRSEHHSLSKKYGKIWKEYQRAPWRQSITS</sequence>
<dbReference type="HOGENOM" id="CLU_332256_0_0_0"/>
<dbReference type="PANTHER" id="PTHR32309:SF31">
    <property type="entry name" value="CAPSULAR EXOPOLYSACCHARIDE FAMILY"/>
    <property type="match status" value="1"/>
</dbReference>
<keyword evidence="1" id="KW-0547">Nucleotide-binding</keyword>
<evidence type="ECO:0000256" key="1">
    <source>
        <dbReference type="ARBA" id="ARBA00022741"/>
    </source>
</evidence>
<feature type="coiled-coil region" evidence="3">
    <location>
        <begin position="210"/>
        <end position="237"/>
    </location>
</feature>
<dbReference type="EMBL" id="DF820459">
    <property type="protein sequence ID" value="GAK52984.1"/>
    <property type="molecule type" value="Genomic_DNA"/>
</dbReference>
<dbReference type="PANTHER" id="PTHR32309">
    <property type="entry name" value="TYROSINE-PROTEIN KINASE"/>
    <property type="match status" value="1"/>
</dbReference>
<keyword evidence="3" id="KW-0175">Coiled coil</keyword>
<feature type="region of interest" description="Disordered" evidence="4">
    <location>
        <begin position="562"/>
        <end position="584"/>
    </location>
</feature>
<keyword evidence="5" id="KW-0812">Transmembrane</keyword>
<evidence type="ECO:0000256" key="4">
    <source>
        <dbReference type="SAM" id="MobiDB-lite"/>
    </source>
</evidence>
<dbReference type="CDD" id="cd05387">
    <property type="entry name" value="BY-kinase"/>
    <property type="match status" value="1"/>
</dbReference>
<name>A0A0S6W054_9BACT</name>
<keyword evidence="5" id="KW-0472">Membrane</keyword>
<keyword evidence="5" id="KW-1133">Transmembrane helix</keyword>